<organism evidence="5 6">
    <name type="scientific">Paenibacillus sedimenti</name>
    <dbReference type="NCBI Taxonomy" id="2770274"/>
    <lineage>
        <taxon>Bacteria</taxon>
        <taxon>Bacillati</taxon>
        <taxon>Bacillota</taxon>
        <taxon>Bacilli</taxon>
        <taxon>Bacillales</taxon>
        <taxon>Paenibacillaceae</taxon>
        <taxon>Paenibacillus</taxon>
    </lineage>
</organism>
<dbReference type="InterPro" id="IPR000792">
    <property type="entry name" value="Tscrpt_reg_LuxR_C"/>
</dbReference>
<dbReference type="AlphaFoldDB" id="A0A926KNW7"/>
<evidence type="ECO:0000256" key="2">
    <source>
        <dbReference type="ARBA" id="ARBA00023125"/>
    </source>
</evidence>
<dbReference type="Gene3D" id="1.10.10.10">
    <property type="entry name" value="Winged helix-like DNA-binding domain superfamily/Winged helix DNA-binding domain"/>
    <property type="match status" value="1"/>
</dbReference>
<dbReference type="SUPFAM" id="SSF46894">
    <property type="entry name" value="C-terminal effector domain of the bipartite response regulators"/>
    <property type="match status" value="1"/>
</dbReference>
<dbReference type="PROSITE" id="PS00622">
    <property type="entry name" value="HTH_LUXR_1"/>
    <property type="match status" value="1"/>
</dbReference>
<proteinExistence type="predicted"/>
<dbReference type="Pfam" id="PF00196">
    <property type="entry name" value="GerE"/>
    <property type="match status" value="1"/>
</dbReference>
<keyword evidence="1" id="KW-0805">Transcription regulation</keyword>
<dbReference type="InterPro" id="IPR016032">
    <property type="entry name" value="Sig_transdc_resp-reg_C-effctor"/>
</dbReference>
<evidence type="ECO:0000256" key="3">
    <source>
        <dbReference type="ARBA" id="ARBA00023163"/>
    </source>
</evidence>
<keyword evidence="6" id="KW-1185">Reference proteome</keyword>
<evidence type="ECO:0000259" key="4">
    <source>
        <dbReference type="PROSITE" id="PS50043"/>
    </source>
</evidence>
<evidence type="ECO:0000256" key="1">
    <source>
        <dbReference type="ARBA" id="ARBA00023015"/>
    </source>
</evidence>
<gene>
    <name evidence="5" type="ORF">ICC18_11695</name>
</gene>
<protein>
    <submittedName>
        <fullName evidence="5">Response regulator transcription factor</fullName>
    </submittedName>
</protein>
<sequence length="72" mass="8444">MMLDANEEELTRKEAEVAELLIQGLANAEIAKQLFVSVITVKKHLSSIYHKWNVRNRAQFMTKWMDRRHSTS</sequence>
<keyword evidence="3" id="KW-0804">Transcription</keyword>
<reference evidence="5" key="1">
    <citation type="submission" date="2020-09" db="EMBL/GenBank/DDBJ databases">
        <title>Draft Genome Sequence of Paenibacillus sp. WST5.</title>
        <authorList>
            <person name="Bao Z."/>
        </authorList>
    </citation>
    <scope>NUCLEOTIDE SEQUENCE</scope>
    <source>
        <strain evidence="5">WST5</strain>
    </source>
</reference>
<dbReference type="PROSITE" id="PS50043">
    <property type="entry name" value="HTH_LUXR_2"/>
    <property type="match status" value="1"/>
</dbReference>
<comment type="caution">
    <text evidence="5">The sequence shown here is derived from an EMBL/GenBank/DDBJ whole genome shotgun (WGS) entry which is preliminary data.</text>
</comment>
<accession>A0A926KNW7</accession>
<dbReference type="GO" id="GO:0006355">
    <property type="term" value="P:regulation of DNA-templated transcription"/>
    <property type="evidence" value="ECO:0007669"/>
    <property type="project" value="InterPro"/>
</dbReference>
<dbReference type="CDD" id="cd06170">
    <property type="entry name" value="LuxR_C_like"/>
    <property type="match status" value="1"/>
</dbReference>
<name>A0A926KNW7_9BACL</name>
<feature type="domain" description="HTH luxR-type" evidence="4">
    <location>
        <begin position="3"/>
        <end position="68"/>
    </location>
</feature>
<dbReference type="GO" id="GO:0003677">
    <property type="term" value="F:DNA binding"/>
    <property type="evidence" value="ECO:0007669"/>
    <property type="project" value="UniProtKB-KW"/>
</dbReference>
<evidence type="ECO:0000313" key="5">
    <source>
        <dbReference type="EMBL" id="MBD0380782.1"/>
    </source>
</evidence>
<evidence type="ECO:0000313" key="6">
    <source>
        <dbReference type="Proteomes" id="UP000650466"/>
    </source>
</evidence>
<keyword evidence="2" id="KW-0238">DNA-binding</keyword>
<dbReference type="PRINTS" id="PR00038">
    <property type="entry name" value="HTHLUXR"/>
</dbReference>
<dbReference type="Proteomes" id="UP000650466">
    <property type="component" value="Unassembled WGS sequence"/>
</dbReference>
<dbReference type="InterPro" id="IPR036388">
    <property type="entry name" value="WH-like_DNA-bd_sf"/>
</dbReference>
<dbReference type="EMBL" id="JACVVD010000003">
    <property type="protein sequence ID" value="MBD0380782.1"/>
    <property type="molecule type" value="Genomic_DNA"/>
</dbReference>
<dbReference type="SMART" id="SM00421">
    <property type="entry name" value="HTH_LUXR"/>
    <property type="match status" value="1"/>
</dbReference>
<dbReference type="PANTHER" id="PTHR44688:SF25">
    <property type="entry name" value="HTH LUXR-TYPE DOMAIN-CONTAINING PROTEIN"/>
    <property type="match status" value="1"/>
</dbReference>
<dbReference type="PANTHER" id="PTHR44688">
    <property type="entry name" value="DNA-BINDING TRANSCRIPTIONAL ACTIVATOR DEVR_DOSR"/>
    <property type="match status" value="1"/>
</dbReference>